<feature type="transmembrane region" description="Helical" evidence="1">
    <location>
        <begin position="49"/>
        <end position="69"/>
    </location>
</feature>
<dbReference type="EMBL" id="LRGB01000007">
    <property type="protein sequence ID" value="KZS21921.1"/>
    <property type="molecule type" value="Genomic_DNA"/>
</dbReference>
<evidence type="ECO:0000313" key="2">
    <source>
        <dbReference type="EMBL" id="KZS21921.1"/>
    </source>
</evidence>
<keyword evidence="1" id="KW-0472">Membrane</keyword>
<comment type="caution">
    <text evidence="2">The sequence shown here is derived from an EMBL/GenBank/DDBJ whole genome shotgun (WGS) entry which is preliminary data.</text>
</comment>
<accession>A0A162T5B5</accession>
<gene>
    <name evidence="2" type="ORF">APZ42_011051</name>
</gene>
<evidence type="ECO:0000313" key="3">
    <source>
        <dbReference type="Proteomes" id="UP000076858"/>
    </source>
</evidence>
<keyword evidence="3" id="KW-1185">Reference proteome</keyword>
<keyword evidence="1" id="KW-0812">Transmembrane</keyword>
<dbReference type="Proteomes" id="UP000076858">
    <property type="component" value="Unassembled WGS sequence"/>
</dbReference>
<evidence type="ECO:0000256" key="1">
    <source>
        <dbReference type="SAM" id="Phobius"/>
    </source>
</evidence>
<reference evidence="2 3" key="1">
    <citation type="submission" date="2016-03" db="EMBL/GenBank/DDBJ databases">
        <title>EvidentialGene: Evidence-directed Construction of Genes on Genomes.</title>
        <authorList>
            <person name="Gilbert D.G."/>
            <person name="Choi J.-H."/>
            <person name="Mockaitis K."/>
            <person name="Colbourne J."/>
            <person name="Pfrender M."/>
        </authorList>
    </citation>
    <scope>NUCLEOTIDE SEQUENCE [LARGE SCALE GENOMIC DNA]</scope>
    <source>
        <strain evidence="2 3">Xinb3</strain>
        <tissue evidence="2">Complete organism</tissue>
    </source>
</reference>
<sequence>MRNFRPRKRGRRVLCHRLSLDIAIRVVISSIHPLSFATLAIFTPTVDSVFVFCEVLFSLVYVIKLKLACENDSGDVHLRKNVTCTTT</sequence>
<name>A0A162T5B5_9CRUS</name>
<proteinExistence type="predicted"/>
<feature type="transmembrane region" description="Helical" evidence="1">
    <location>
        <begin position="20"/>
        <end position="43"/>
    </location>
</feature>
<dbReference type="AlphaFoldDB" id="A0A162T5B5"/>
<organism evidence="2 3">
    <name type="scientific">Daphnia magna</name>
    <dbReference type="NCBI Taxonomy" id="35525"/>
    <lineage>
        <taxon>Eukaryota</taxon>
        <taxon>Metazoa</taxon>
        <taxon>Ecdysozoa</taxon>
        <taxon>Arthropoda</taxon>
        <taxon>Crustacea</taxon>
        <taxon>Branchiopoda</taxon>
        <taxon>Diplostraca</taxon>
        <taxon>Cladocera</taxon>
        <taxon>Anomopoda</taxon>
        <taxon>Daphniidae</taxon>
        <taxon>Daphnia</taxon>
    </lineage>
</organism>
<protein>
    <submittedName>
        <fullName evidence="2">Uncharacterized protein</fullName>
    </submittedName>
</protein>
<keyword evidence="1" id="KW-1133">Transmembrane helix</keyword>